<protein>
    <submittedName>
        <fullName evidence="2">Fructose-bisphosphate aldolase, class I</fullName>
    </submittedName>
</protein>
<evidence type="ECO:0000313" key="3">
    <source>
        <dbReference type="Proteomes" id="UP000184076"/>
    </source>
</evidence>
<dbReference type="InterPro" id="IPR002915">
    <property type="entry name" value="DeoC/FbaB/LacD_aldolase"/>
</dbReference>
<dbReference type="NCBIfam" id="NF005556">
    <property type="entry name" value="PRK07226.1"/>
    <property type="match status" value="1"/>
</dbReference>
<evidence type="ECO:0000256" key="1">
    <source>
        <dbReference type="PIRSR" id="PIRSR038992-1"/>
    </source>
</evidence>
<keyword evidence="3" id="KW-1185">Reference proteome</keyword>
<feature type="active site" description="Proton donor" evidence="1">
    <location>
        <position position="145"/>
    </location>
</feature>
<dbReference type="RefSeq" id="WP_073037203.1">
    <property type="nucleotide sequence ID" value="NZ_FQVB01000007.1"/>
</dbReference>
<dbReference type="Gene3D" id="3.20.20.70">
    <property type="entry name" value="Aldolase class I"/>
    <property type="match status" value="1"/>
</dbReference>
<dbReference type="SMART" id="SM01133">
    <property type="entry name" value="DeoC"/>
    <property type="match status" value="1"/>
</dbReference>
<sequence>MGGKRLRLRRFFSRGDGRLVLFPLDHGVSCGPVAGLEELHRVLSYGVRAGADGVVLHKGMMACLEKVSGPLPGIFMHLSASTQLGPAFHGKVLVGSVEEALGRGADGVSVHVNLGDDAEPQMLRDLGTVGEACFRWGVPLLVMIYVRGAHAPKPVTDEAVAHAARVAGELGADLIKIPAPKDPEVMERIARCVPVPVVMAGGAKEADEAVILERIRTGLRAGLAGVAVGRNVFQHRDPEGFLKAIVGLVHEGLSAQEAARPWQ</sequence>
<dbReference type="InterPro" id="IPR050456">
    <property type="entry name" value="DeoC/FbaB_aldolase"/>
</dbReference>
<dbReference type="OrthoDB" id="5915071at2"/>
<evidence type="ECO:0000313" key="2">
    <source>
        <dbReference type="EMBL" id="SHE77502.1"/>
    </source>
</evidence>
<dbReference type="PIRSF" id="PIRSF038992">
    <property type="entry name" value="Aldolase_Ia"/>
    <property type="match status" value="1"/>
</dbReference>
<feature type="active site" description="Schiff-base intermediate with dihydroxyacetone-P" evidence="1">
    <location>
        <position position="176"/>
    </location>
</feature>
<dbReference type="EMBL" id="FQVB01000007">
    <property type="protein sequence ID" value="SHE77502.1"/>
    <property type="molecule type" value="Genomic_DNA"/>
</dbReference>
<reference evidence="3" key="1">
    <citation type="submission" date="2016-11" db="EMBL/GenBank/DDBJ databases">
        <authorList>
            <person name="Varghese N."/>
            <person name="Submissions S."/>
        </authorList>
    </citation>
    <scope>NUCLEOTIDE SEQUENCE [LARGE SCALE GENOMIC DNA]</scope>
    <source>
        <strain evidence="3">DSM 9756</strain>
    </source>
</reference>
<dbReference type="InterPro" id="IPR013785">
    <property type="entry name" value="Aldolase_TIM"/>
</dbReference>
<dbReference type="STRING" id="1121391.SAMN02745206_00805"/>
<dbReference type="GO" id="GO:0004332">
    <property type="term" value="F:fructose-bisphosphate aldolase activity"/>
    <property type="evidence" value="ECO:0007669"/>
    <property type="project" value="InterPro"/>
</dbReference>
<accession>A0A1M4W946</accession>
<dbReference type="SUPFAM" id="SSF51569">
    <property type="entry name" value="Aldolase"/>
    <property type="match status" value="1"/>
</dbReference>
<dbReference type="Pfam" id="PF01791">
    <property type="entry name" value="DeoC"/>
    <property type="match status" value="1"/>
</dbReference>
<proteinExistence type="predicted"/>
<dbReference type="PANTHER" id="PTHR47916">
    <property type="entry name" value="FRUCTOSE-BISPHOSPHATE ALDOLASE CLASS 1"/>
    <property type="match status" value="1"/>
</dbReference>
<gene>
    <name evidence="2" type="ORF">SAMN02745206_00805</name>
</gene>
<dbReference type="AlphaFoldDB" id="A0A1M4W946"/>
<dbReference type="CDD" id="cd00958">
    <property type="entry name" value="DhnA"/>
    <property type="match status" value="1"/>
</dbReference>
<name>A0A1M4W946_9BACT</name>
<organism evidence="2 3">
    <name type="scientific">Desulfacinum infernum DSM 9756</name>
    <dbReference type="NCBI Taxonomy" id="1121391"/>
    <lineage>
        <taxon>Bacteria</taxon>
        <taxon>Pseudomonadati</taxon>
        <taxon>Thermodesulfobacteriota</taxon>
        <taxon>Syntrophobacteria</taxon>
        <taxon>Syntrophobacterales</taxon>
        <taxon>Syntrophobacteraceae</taxon>
        <taxon>Desulfacinum</taxon>
    </lineage>
</organism>
<dbReference type="Proteomes" id="UP000184076">
    <property type="component" value="Unassembled WGS sequence"/>
</dbReference>
<dbReference type="InterPro" id="IPR041720">
    <property type="entry name" value="FbaB-like"/>
</dbReference>
<dbReference type="PANTHER" id="PTHR47916:SF1">
    <property type="entry name" value="3-HYDROXY-5-PHOSPHONOOXYPENTANE-2,4-DIONE THIOLASE"/>
    <property type="match status" value="1"/>
</dbReference>